<dbReference type="Proteomes" id="UP000805649">
    <property type="component" value="Unassembled WGS sequence"/>
</dbReference>
<evidence type="ECO:0000313" key="2">
    <source>
        <dbReference type="Proteomes" id="UP000805649"/>
    </source>
</evidence>
<reference evidence="1 2" key="1">
    <citation type="journal article" date="2020" name="Phytopathology">
        <title>Genome Sequence Resources of Colletotrichum truncatum, C. plurivorum, C. musicola, and C. sojae: Four Species Pathogenic to Soybean (Glycine max).</title>
        <authorList>
            <person name="Rogerio F."/>
            <person name="Boufleur T.R."/>
            <person name="Ciampi-Guillardi M."/>
            <person name="Sukno S.A."/>
            <person name="Thon M.R."/>
            <person name="Massola Junior N.S."/>
            <person name="Baroncelli R."/>
        </authorList>
    </citation>
    <scope>NUCLEOTIDE SEQUENCE [LARGE SCALE GENOMIC DNA]</scope>
    <source>
        <strain evidence="1 2">CMES1059</strain>
    </source>
</reference>
<organism evidence="1 2">
    <name type="scientific">Colletotrichum truncatum</name>
    <name type="common">Anthracnose fungus</name>
    <name type="synonym">Colletotrichum capsici</name>
    <dbReference type="NCBI Taxonomy" id="5467"/>
    <lineage>
        <taxon>Eukaryota</taxon>
        <taxon>Fungi</taxon>
        <taxon>Dikarya</taxon>
        <taxon>Ascomycota</taxon>
        <taxon>Pezizomycotina</taxon>
        <taxon>Sordariomycetes</taxon>
        <taxon>Hypocreomycetidae</taxon>
        <taxon>Glomerellales</taxon>
        <taxon>Glomerellaceae</taxon>
        <taxon>Colletotrichum</taxon>
        <taxon>Colletotrichum truncatum species complex</taxon>
    </lineage>
</organism>
<keyword evidence="2" id="KW-1185">Reference proteome</keyword>
<dbReference type="EMBL" id="VUJX02000003">
    <property type="protein sequence ID" value="KAL0939569.1"/>
    <property type="molecule type" value="Genomic_DNA"/>
</dbReference>
<evidence type="ECO:0000313" key="1">
    <source>
        <dbReference type="EMBL" id="KAL0939569.1"/>
    </source>
</evidence>
<name>A0ACC3Z639_COLTU</name>
<sequence>MSPNLSPLNPEIENESDKASDSGTSNDAVTPAAAAIVGGIDISRLRFECRWQNCGKVFRRPSDLTKHERYHIKEYLCDEVGCDKAFATQKDLKRHKMTHETLDGNSAGYRCRVAGCRKAKTGHVYNRRDNFVRHLRTKHVGMDFDVREEYDMTY</sequence>
<proteinExistence type="predicted"/>
<accession>A0ACC3Z639</accession>
<protein>
    <submittedName>
        <fullName evidence="1">Uncharacterized protein</fullName>
    </submittedName>
</protein>
<comment type="caution">
    <text evidence="1">The sequence shown here is derived from an EMBL/GenBank/DDBJ whole genome shotgun (WGS) entry which is preliminary data.</text>
</comment>
<gene>
    <name evidence="1" type="ORF">CTRU02_206179</name>
</gene>